<dbReference type="PANTHER" id="PTHR48228:SF2">
    <property type="entry name" value="E-CINNAMOYL-COA:R-PHENYLLACTATE COA TRANSFERASE LARGE SUBUNIT"/>
    <property type="match status" value="1"/>
</dbReference>
<proteinExistence type="predicted"/>
<gene>
    <name evidence="1" type="ORF">HGA03_13435</name>
</gene>
<comment type="caution">
    <text evidence="1">The sequence shown here is derived from an EMBL/GenBank/DDBJ whole genome shotgun (WGS) entry which is preliminary data.</text>
</comment>
<accession>A0A7X6KWU9</accession>
<sequence length="411" mass="44418">MQPLAGLRVIDMTAFLAAPTTQRILGEWGADVIKVEPPRGDPGRTQGTVFGTPCTDDENPGFDMSNMNKRFVTVDLRTEGGREVMDRLLADADVFVTSTRVKSLVKLGYDFDTLHRRFPRLVMAQVLGFGAEGPLKDAAGFDMTTYMSRGGVLATTANRGSSPMLPPSGFGDFQVSFVLAAGILAAVHQRDRTGQGDYVTASLLHSGVFMLNQAMIAAQYGNAYPKDRREVINPFNNTYYGSDGGLMALCAPEYDRDFDLVMRLVGREDVAGDPVLGVCTAVNEAGRNAEVVDLLDAAFATRPAAEWLELFGDHDVPLAKCQLPTDLYEDPQAQANDVLRTVTYPNGAERLLPTNPVRFAGQGEPELRLSRPQGADTDAVLAELGYSPDRIAALRSEGAVDGPTTPTPEEH</sequence>
<dbReference type="Gene3D" id="3.40.50.10540">
    <property type="entry name" value="Crotonobetainyl-coa:carnitine coa-transferase, domain 1"/>
    <property type="match status" value="1"/>
</dbReference>
<keyword evidence="2" id="KW-1185">Reference proteome</keyword>
<keyword evidence="1" id="KW-0808">Transferase</keyword>
<dbReference type="InterPro" id="IPR044855">
    <property type="entry name" value="CoA-Trfase_III_dom3_sf"/>
</dbReference>
<organism evidence="1 2">
    <name type="scientific">Cellulomonas denverensis</name>
    <dbReference type="NCBI Taxonomy" id="264297"/>
    <lineage>
        <taxon>Bacteria</taxon>
        <taxon>Bacillati</taxon>
        <taxon>Actinomycetota</taxon>
        <taxon>Actinomycetes</taxon>
        <taxon>Micrococcales</taxon>
        <taxon>Cellulomonadaceae</taxon>
        <taxon>Cellulomonas</taxon>
    </lineage>
</organism>
<dbReference type="InterPro" id="IPR003673">
    <property type="entry name" value="CoA-Trfase_fam_III"/>
</dbReference>
<dbReference type="Gene3D" id="3.30.1540.10">
    <property type="entry name" value="formyl-coa transferase, domain 3"/>
    <property type="match status" value="1"/>
</dbReference>
<reference evidence="1 2" key="1">
    <citation type="submission" date="2020-04" db="EMBL/GenBank/DDBJ databases">
        <title>MicrobeNet Type strains.</title>
        <authorList>
            <person name="Nicholson A.C."/>
        </authorList>
    </citation>
    <scope>NUCLEOTIDE SEQUENCE [LARGE SCALE GENOMIC DNA]</scope>
    <source>
        <strain evidence="1 2">ATCC BAA-788</strain>
    </source>
</reference>
<dbReference type="InterPro" id="IPR050509">
    <property type="entry name" value="CoA-transferase_III"/>
</dbReference>
<dbReference type="Pfam" id="PF02515">
    <property type="entry name" value="CoA_transf_3"/>
    <property type="match status" value="1"/>
</dbReference>
<protein>
    <submittedName>
        <fullName evidence="1">CoA transferase</fullName>
    </submittedName>
</protein>
<dbReference type="RefSeq" id="WP_168630793.1">
    <property type="nucleotide sequence ID" value="NZ_BONL01000026.1"/>
</dbReference>
<dbReference type="GO" id="GO:0016740">
    <property type="term" value="F:transferase activity"/>
    <property type="evidence" value="ECO:0007669"/>
    <property type="project" value="UniProtKB-KW"/>
</dbReference>
<evidence type="ECO:0000313" key="1">
    <source>
        <dbReference type="EMBL" id="NKY23670.1"/>
    </source>
</evidence>
<name>A0A7X6KWU9_9CELL</name>
<dbReference type="SUPFAM" id="SSF89796">
    <property type="entry name" value="CoA-transferase family III (CaiB/BaiF)"/>
    <property type="match status" value="1"/>
</dbReference>
<dbReference type="InterPro" id="IPR023606">
    <property type="entry name" value="CoA-Trfase_III_dom_1_sf"/>
</dbReference>
<dbReference type="EMBL" id="JAAXOX010000007">
    <property type="protein sequence ID" value="NKY23670.1"/>
    <property type="molecule type" value="Genomic_DNA"/>
</dbReference>
<evidence type="ECO:0000313" key="2">
    <source>
        <dbReference type="Proteomes" id="UP000581206"/>
    </source>
</evidence>
<dbReference type="Proteomes" id="UP000581206">
    <property type="component" value="Unassembled WGS sequence"/>
</dbReference>
<dbReference type="PANTHER" id="PTHR48228">
    <property type="entry name" value="SUCCINYL-COA--D-CITRAMALATE COA-TRANSFERASE"/>
    <property type="match status" value="1"/>
</dbReference>
<dbReference type="AlphaFoldDB" id="A0A7X6KWU9"/>